<accession>A0A8H6XLQ9</accession>
<evidence type="ECO:0000313" key="3">
    <source>
        <dbReference type="EMBL" id="KAF7343583.1"/>
    </source>
</evidence>
<feature type="compositionally biased region" description="Basic and acidic residues" evidence="1">
    <location>
        <begin position="321"/>
        <end position="330"/>
    </location>
</feature>
<dbReference type="OrthoDB" id="3259803at2759"/>
<keyword evidence="4" id="KW-1185">Reference proteome</keyword>
<dbReference type="EMBL" id="JACAZH010000023">
    <property type="protein sequence ID" value="KAF7343583.1"/>
    <property type="molecule type" value="Genomic_DNA"/>
</dbReference>
<feature type="region of interest" description="Disordered" evidence="1">
    <location>
        <begin position="64"/>
        <end position="91"/>
    </location>
</feature>
<proteinExistence type="predicted"/>
<feature type="compositionally biased region" description="Basic and acidic residues" evidence="1">
    <location>
        <begin position="1031"/>
        <end position="1040"/>
    </location>
</feature>
<protein>
    <recommendedName>
        <fullName evidence="2">CxC1-like cysteine cluster associated with KDZ transposases domain-containing protein</fullName>
    </recommendedName>
</protein>
<feature type="compositionally biased region" description="Low complexity" evidence="1">
    <location>
        <begin position="311"/>
        <end position="320"/>
    </location>
</feature>
<dbReference type="AlphaFoldDB" id="A0A8H6XLQ9"/>
<comment type="caution">
    <text evidence="3">The sequence shown here is derived from an EMBL/GenBank/DDBJ whole genome shotgun (WGS) entry which is preliminary data.</text>
</comment>
<dbReference type="Proteomes" id="UP000623467">
    <property type="component" value="Unassembled WGS sequence"/>
</dbReference>
<evidence type="ECO:0000259" key="2">
    <source>
        <dbReference type="Pfam" id="PF18802"/>
    </source>
</evidence>
<feature type="region of interest" description="Disordered" evidence="1">
    <location>
        <begin position="291"/>
        <end position="395"/>
    </location>
</feature>
<feature type="domain" description="CxC1-like cysteine cluster associated with KDZ transposases" evidence="2">
    <location>
        <begin position="162"/>
        <end position="243"/>
    </location>
</feature>
<feature type="compositionally biased region" description="Pro residues" evidence="1">
    <location>
        <begin position="296"/>
        <end position="310"/>
    </location>
</feature>
<dbReference type="InterPro" id="IPR041320">
    <property type="entry name" value="CxC1"/>
</dbReference>
<evidence type="ECO:0000256" key="1">
    <source>
        <dbReference type="SAM" id="MobiDB-lite"/>
    </source>
</evidence>
<dbReference type="InterPro" id="IPR040521">
    <property type="entry name" value="KDZ"/>
</dbReference>
<dbReference type="PANTHER" id="PTHR33096">
    <property type="entry name" value="CXC2 DOMAIN-CONTAINING PROTEIN"/>
    <property type="match status" value="1"/>
</dbReference>
<dbReference type="Pfam" id="PF18758">
    <property type="entry name" value="KDZ"/>
    <property type="match status" value="1"/>
</dbReference>
<feature type="region of interest" description="Disordered" evidence="1">
    <location>
        <begin position="1"/>
        <end position="32"/>
    </location>
</feature>
<dbReference type="PANTHER" id="PTHR33096:SF1">
    <property type="entry name" value="CXC1-LIKE CYSTEINE CLUSTER ASSOCIATED WITH KDZ TRANSPOSASES DOMAIN-CONTAINING PROTEIN"/>
    <property type="match status" value="1"/>
</dbReference>
<evidence type="ECO:0000313" key="4">
    <source>
        <dbReference type="Proteomes" id="UP000623467"/>
    </source>
</evidence>
<feature type="compositionally biased region" description="Acidic residues" evidence="1">
    <location>
        <begin position="1041"/>
        <end position="1054"/>
    </location>
</feature>
<dbReference type="Pfam" id="PF18802">
    <property type="entry name" value="CxC1"/>
    <property type="match status" value="1"/>
</dbReference>
<organism evidence="3 4">
    <name type="scientific">Mycena sanguinolenta</name>
    <dbReference type="NCBI Taxonomy" id="230812"/>
    <lineage>
        <taxon>Eukaryota</taxon>
        <taxon>Fungi</taxon>
        <taxon>Dikarya</taxon>
        <taxon>Basidiomycota</taxon>
        <taxon>Agaricomycotina</taxon>
        <taxon>Agaricomycetes</taxon>
        <taxon>Agaricomycetidae</taxon>
        <taxon>Agaricales</taxon>
        <taxon>Marasmiineae</taxon>
        <taxon>Mycenaceae</taxon>
        <taxon>Mycena</taxon>
    </lineage>
</organism>
<feature type="compositionally biased region" description="Pro residues" evidence="1">
    <location>
        <begin position="377"/>
        <end position="386"/>
    </location>
</feature>
<gene>
    <name evidence="3" type="ORF">MSAN_01978800</name>
</gene>
<reference evidence="3" key="1">
    <citation type="submission" date="2020-05" db="EMBL/GenBank/DDBJ databases">
        <title>Mycena genomes resolve the evolution of fungal bioluminescence.</title>
        <authorList>
            <person name="Tsai I.J."/>
        </authorList>
    </citation>
    <scope>NUCLEOTIDE SEQUENCE</scope>
    <source>
        <strain evidence="3">160909Yilan</strain>
    </source>
</reference>
<feature type="compositionally biased region" description="Low complexity" evidence="1">
    <location>
        <begin position="331"/>
        <end position="347"/>
    </location>
</feature>
<sequence length="1073" mass="121745">MPLGLSKKQRHAAATSSPSLALEPGPNVPHHRRKVPAHIARRPQVLLNHGRTLTQARLPALLTQMGLDGPPLNPAPSSDADPEPSDMDRKPSQFMAGVDEVADLSWVRQTQSPDPGEYRRKRVSQWRRWQTEVLPVLLPLYARLLHETKSLRHLDGRRPTPSTCQCVKNKHKVSIVHFSSTEDVQLEICKCSTVPMQLMDVGAFGCAPILPTLAVDLRVLEFTANLFLQISPNNTAFTIALERVLATMGFQLDHQNSLRRRFGNCFMWYTHLRDRLKAHYNVIIENVRQETVPEAAEPPPAAPSPAPASPSPTVEATASPERGRRAERSGSRVATSSGTPTPASPTRGRGRHRSSSSSSRSPTPRPKSRKRGREPSADPPQVPFPRTPASYTTKRVSSSAMSRLFRELRIRSYGSYSADLMVGVDACFNQKHKTSPRDPPKFHPNTRFIPEDVAARTEEYVDGVRTFRVEEEEDGYEHDRLRLPRSVLDGCEASFKAADEKRQKASTEFFDDTALMALMCRHNRVLWVINMHSAGEKQFNVIALVETLFQHLPPRIRVGLLYDIACSLQRSCLKWNFLSRWMDRIAFAVSVFHAFGHEWACQLLYHPRKRVGFGLTNGEGAERFWKSIQHLIPHLRISGYHNRLYTLDAQMEHADEMSLLRLGEWIRRHHAHCVQKRSEATKAFAEAGKPMSLLRAEWKKQVAAQTKPLPRRTQKAGEKAVEAVLLLQKGVETRKVQVRDLRQKFVDAASEEDPNAAILCEAELRGAEAALEKSEGLLRRKEAALGVQEKQELKKMAKSEYLRLRMNARALKLRLRERLRARKFELDAVERAYRRLVNDSKLHAHTESAVKRREPTIAKVATEYNKLCTQITKLIADGKAPRGSIAPVPIPTKGLWQLDVDDVIFQDVGLDDGEDESTEPPLWLCDEKVRSGIKAMLELDRCNEEEARLRRELRALRVWFAEEWKVVKDAIDRAESDVDKYHLQLRQDKLVRLCATWEKHLPQLVHPDALPPWGPSPLQLSKCNVEAHLPARGEDRHYGEEEGEESGGEDDDFGMLEAVERADIYRNEPENDF</sequence>
<name>A0A8H6XLQ9_9AGAR</name>
<feature type="region of interest" description="Disordered" evidence="1">
    <location>
        <begin position="1031"/>
        <end position="1054"/>
    </location>
</feature>